<feature type="transmembrane region" description="Helical" evidence="5">
    <location>
        <begin position="72"/>
        <end position="95"/>
    </location>
</feature>
<proteinExistence type="predicted"/>
<evidence type="ECO:0000259" key="6">
    <source>
        <dbReference type="Pfam" id="PF08510"/>
    </source>
</evidence>
<dbReference type="InterPro" id="IPR052263">
    <property type="entry name" value="GPI_Anchor_Biosynth"/>
</dbReference>
<dbReference type="GO" id="GO:0006506">
    <property type="term" value="P:GPI anchor biosynthetic process"/>
    <property type="evidence" value="ECO:0007669"/>
    <property type="project" value="TreeGrafter"/>
</dbReference>
<dbReference type="Proteomes" id="UP000308730">
    <property type="component" value="Unassembled WGS sequence"/>
</dbReference>
<feature type="domain" description="PIG-P" evidence="6">
    <location>
        <begin position="29"/>
        <end position="147"/>
    </location>
</feature>
<dbReference type="AlphaFoldDB" id="A0A4S4N151"/>
<evidence type="ECO:0000256" key="2">
    <source>
        <dbReference type="ARBA" id="ARBA00022692"/>
    </source>
</evidence>
<comment type="subcellular location">
    <subcellularLocation>
        <location evidence="1">Membrane</location>
        <topology evidence="1">Multi-pass membrane protein</topology>
    </subcellularLocation>
</comment>
<feature type="transmembrane region" description="Helical" evidence="5">
    <location>
        <begin position="30"/>
        <end position="52"/>
    </location>
</feature>
<gene>
    <name evidence="7" type="ORF">EUX98_g1562</name>
</gene>
<keyword evidence="4 5" id="KW-0472">Membrane</keyword>
<evidence type="ECO:0000256" key="3">
    <source>
        <dbReference type="ARBA" id="ARBA00022989"/>
    </source>
</evidence>
<dbReference type="GO" id="GO:0005783">
    <property type="term" value="C:endoplasmic reticulum"/>
    <property type="evidence" value="ECO:0007669"/>
    <property type="project" value="TreeGrafter"/>
</dbReference>
<dbReference type="OrthoDB" id="690928at2759"/>
<dbReference type="InterPro" id="IPR013717">
    <property type="entry name" value="PIG-P"/>
</dbReference>
<keyword evidence="2 5" id="KW-0812">Transmembrane</keyword>
<dbReference type="PANTHER" id="PTHR46346">
    <property type="entry name" value="PHOSPHATIDYLINOSITOL N-ACETYLGLUCOSAMINYLTRANSFERASE SUBUNIT P"/>
    <property type="match status" value="1"/>
</dbReference>
<dbReference type="PANTHER" id="PTHR46346:SF1">
    <property type="entry name" value="PHOSPHATIDYLINOSITOL N-ACETYLGLUCOSAMINYLTRANSFERASE SUBUNIT P"/>
    <property type="match status" value="1"/>
</dbReference>
<dbReference type="Pfam" id="PF08510">
    <property type="entry name" value="PIG-P"/>
    <property type="match status" value="1"/>
</dbReference>
<organism evidence="7 8">
    <name type="scientific">Antrodiella citrinella</name>
    <dbReference type="NCBI Taxonomy" id="2447956"/>
    <lineage>
        <taxon>Eukaryota</taxon>
        <taxon>Fungi</taxon>
        <taxon>Dikarya</taxon>
        <taxon>Basidiomycota</taxon>
        <taxon>Agaricomycotina</taxon>
        <taxon>Agaricomycetes</taxon>
        <taxon>Polyporales</taxon>
        <taxon>Steccherinaceae</taxon>
        <taxon>Antrodiella</taxon>
    </lineage>
</organism>
<evidence type="ECO:0000313" key="8">
    <source>
        <dbReference type="Proteomes" id="UP000308730"/>
    </source>
</evidence>
<reference evidence="7 8" key="1">
    <citation type="submission" date="2019-02" db="EMBL/GenBank/DDBJ databases">
        <title>Genome sequencing of the rare red list fungi Antrodiella citrinella (Flaviporus citrinellus).</title>
        <authorList>
            <person name="Buettner E."/>
            <person name="Kellner H."/>
        </authorList>
    </citation>
    <scope>NUCLEOTIDE SEQUENCE [LARGE SCALE GENOMIC DNA]</scope>
    <source>
        <strain evidence="7 8">DSM 108506</strain>
    </source>
</reference>
<evidence type="ECO:0000256" key="4">
    <source>
        <dbReference type="ARBA" id="ARBA00023136"/>
    </source>
</evidence>
<protein>
    <recommendedName>
        <fullName evidence="6">PIG-P domain-containing protein</fullName>
    </recommendedName>
</protein>
<comment type="caution">
    <text evidence="7">The sequence shown here is derived from an EMBL/GenBank/DDBJ whole genome shotgun (WGS) entry which is preliminary data.</text>
</comment>
<evidence type="ECO:0000256" key="5">
    <source>
        <dbReference type="SAM" id="Phobius"/>
    </source>
</evidence>
<keyword evidence="3 5" id="KW-1133">Transmembrane helix</keyword>
<dbReference type="GO" id="GO:0016020">
    <property type="term" value="C:membrane"/>
    <property type="evidence" value="ECO:0007669"/>
    <property type="project" value="UniProtKB-SubCell"/>
</dbReference>
<dbReference type="EMBL" id="SGPM01000018">
    <property type="protein sequence ID" value="THH32629.1"/>
    <property type="molecule type" value="Genomic_DNA"/>
</dbReference>
<name>A0A4S4N151_9APHY</name>
<accession>A0A4S4N151</accession>
<evidence type="ECO:0000313" key="7">
    <source>
        <dbReference type="EMBL" id="THH32629.1"/>
    </source>
</evidence>
<sequence length="175" mass="19387">MAETGPTSPVSPLAPYPPLPTEVRSRAPEFYGFAAWSGTYLLFVIYLLWALLPDEYIVWLGVSWYPNRDWALLLPAYSVILVLLTYFTYFALAIAGTPSFSDMSTITDSRASLPAADEPNPYLLNACENAIPELYDIPIGLVNRVVYGRRKPENDAAGEARPLYTPLTSAVVEPH</sequence>
<evidence type="ECO:0000256" key="1">
    <source>
        <dbReference type="ARBA" id="ARBA00004141"/>
    </source>
</evidence>
<keyword evidence="8" id="KW-1185">Reference proteome</keyword>